<keyword evidence="3" id="KW-1185">Reference proteome</keyword>
<name>A0AAU9WKX0_9CNID</name>
<feature type="region of interest" description="Disordered" evidence="1">
    <location>
        <begin position="135"/>
        <end position="157"/>
    </location>
</feature>
<sequence>DANNVNVSEVFRSAKSMISVSQSAGVLRRLEAEERKESLRTASHQKLSQTIEPFAGSSHKKPNNSARPTKLSRPMVKKMAGQGLLYVRIKPGFEFVYGEDRDSNHGLETSLLEEAEENNTVSISCALSPVNTINPEDGNDLKPHHEGLGEHDTQSVTGSHRANDLLDNETDDLLLEIDKQSLSDPVEILRFLQQQLIKG</sequence>
<evidence type="ECO:0000256" key="1">
    <source>
        <dbReference type="SAM" id="MobiDB-lite"/>
    </source>
</evidence>
<feature type="non-terminal residue" evidence="2">
    <location>
        <position position="199"/>
    </location>
</feature>
<feature type="compositionally biased region" description="Polar residues" evidence="1">
    <location>
        <begin position="40"/>
        <end position="51"/>
    </location>
</feature>
<protein>
    <submittedName>
        <fullName evidence="2">Uncharacterized protein</fullName>
    </submittedName>
</protein>
<organism evidence="2 3">
    <name type="scientific">Pocillopora meandrina</name>
    <dbReference type="NCBI Taxonomy" id="46732"/>
    <lineage>
        <taxon>Eukaryota</taxon>
        <taxon>Metazoa</taxon>
        <taxon>Cnidaria</taxon>
        <taxon>Anthozoa</taxon>
        <taxon>Hexacorallia</taxon>
        <taxon>Scleractinia</taxon>
        <taxon>Astrocoeniina</taxon>
        <taxon>Pocilloporidae</taxon>
        <taxon>Pocillopora</taxon>
    </lineage>
</organism>
<dbReference type="AlphaFoldDB" id="A0AAU9WKX0"/>
<accession>A0AAU9WKX0</accession>
<evidence type="ECO:0000313" key="2">
    <source>
        <dbReference type="EMBL" id="CAH3117520.1"/>
    </source>
</evidence>
<gene>
    <name evidence="2" type="ORF">PMEA_00007534</name>
</gene>
<proteinExistence type="predicted"/>
<dbReference type="Proteomes" id="UP001159428">
    <property type="component" value="Unassembled WGS sequence"/>
</dbReference>
<feature type="compositionally biased region" description="Basic and acidic residues" evidence="1">
    <location>
        <begin position="139"/>
        <end position="153"/>
    </location>
</feature>
<reference evidence="2 3" key="1">
    <citation type="submission" date="2022-05" db="EMBL/GenBank/DDBJ databases">
        <authorList>
            <consortium name="Genoscope - CEA"/>
            <person name="William W."/>
        </authorList>
    </citation>
    <scope>NUCLEOTIDE SEQUENCE [LARGE SCALE GENOMIC DNA]</scope>
</reference>
<dbReference type="EMBL" id="CALNXJ010000016">
    <property type="protein sequence ID" value="CAH3117520.1"/>
    <property type="molecule type" value="Genomic_DNA"/>
</dbReference>
<feature type="non-terminal residue" evidence="2">
    <location>
        <position position="1"/>
    </location>
</feature>
<feature type="region of interest" description="Disordered" evidence="1">
    <location>
        <begin position="37"/>
        <end position="74"/>
    </location>
</feature>
<comment type="caution">
    <text evidence="2">The sequence shown here is derived from an EMBL/GenBank/DDBJ whole genome shotgun (WGS) entry which is preliminary data.</text>
</comment>
<evidence type="ECO:0000313" key="3">
    <source>
        <dbReference type="Proteomes" id="UP001159428"/>
    </source>
</evidence>